<accession>A0A6C0E0K6</accession>
<evidence type="ECO:0000313" key="2">
    <source>
        <dbReference type="EMBL" id="QHT21819.1"/>
    </source>
</evidence>
<keyword evidence="1" id="KW-0812">Transmembrane</keyword>
<dbReference type="AlphaFoldDB" id="A0A6C0E0K6"/>
<feature type="transmembrane region" description="Helical" evidence="1">
    <location>
        <begin position="88"/>
        <end position="109"/>
    </location>
</feature>
<name>A0A6C0E0K6_9ZZZZ</name>
<feature type="transmembrane region" description="Helical" evidence="1">
    <location>
        <begin position="12"/>
        <end position="32"/>
    </location>
</feature>
<keyword evidence="1" id="KW-1133">Transmembrane helix</keyword>
<proteinExistence type="predicted"/>
<dbReference type="EMBL" id="MN739697">
    <property type="protein sequence ID" value="QHT21819.1"/>
    <property type="molecule type" value="Genomic_DNA"/>
</dbReference>
<evidence type="ECO:0000256" key="1">
    <source>
        <dbReference type="SAM" id="Phobius"/>
    </source>
</evidence>
<organism evidence="2">
    <name type="scientific">viral metagenome</name>
    <dbReference type="NCBI Taxonomy" id="1070528"/>
    <lineage>
        <taxon>unclassified sequences</taxon>
        <taxon>metagenomes</taxon>
        <taxon>organismal metagenomes</taxon>
    </lineage>
</organism>
<sequence>MIEQKFGVYGGFWTLLLAGFVIVALIISEYALITLNNKKAYLNILSIVLAGFIIGFSYAFVMANKYYYTGNSYTGKEKQIHYKKNDEYMISLWIMMGVTLVCSIGYSVAEAYL</sequence>
<protein>
    <submittedName>
        <fullName evidence="2">Uncharacterized protein</fullName>
    </submittedName>
</protein>
<reference evidence="2" key="1">
    <citation type="journal article" date="2020" name="Nature">
        <title>Giant virus diversity and host interactions through global metagenomics.</title>
        <authorList>
            <person name="Schulz F."/>
            <person name="Roux S."/>
            <person name="Paez-Espino D."/>
            <person name="Jungbluth S."/>
            <person name="Walsh D.A."/>
            <person name="Denef V.J."/>
            <person name="McMahon K.D."/>
            <person name="Konstantinidis K.T."/>
            <person name="Eloe-Fadrosh E.A."/>
            <person name="Kyrpides N.C."/>
            <person name="Woyke T."/>
        </authorList>
    </citation>
    <scope>NUCLEOTIDE SEQUENCE</scope>
    <source>
        <strain evidence="2">GVMAG-M-3300023179-103</strain>
    </source>
</reference>
<feature type="transmembrane region" description="Helical" evidence="1">
    <location>
        <begin position="44"/>
        <end position="67"/>
    </location>
</feature>
<keyword evidence="1" id="KW-0472">Membrane</keyword>